<evidence type="ECO:0000256" key="1">
    <source>
        <dbReference type="ARBA" id="ARBA00023239"/>
    </source>
</evidence>
<dbReference type="InterPro" id="IPR032466">
    <property type="entry name" value="Metal_Hydrolase"/>
</dbReference>
<evidence type="ECO:0000313" key="3">
    <source>
        <dbReference type="EMBL" id="OGG43865.1"/>
    </source>
</evidence>
<protein>
    <recommendedName>
        <fullName evidence="2">Amidohydrolase-related domain-containing protein</fullName>
    </recommendedName>
</protein>
<sequence>MKTMREMALGGVRLDGVRVIDGHCHLGPYMGFYQPKNGAADLVRTMDRVGIDRACVFSTLAVTIDMRGGNDLSLAAAKAFPDRLLAYVVPDPNHAEAVPGELERCFGAGARGIKFHTSLHNYPFDGPAYHPAFAFADAHRLPLISHGVGSPDTLRRVARAYPGAHFIVAHAGAGGPQGDALLRVAAEEPNVYLDLASSVGRFGAFAEVVQKAGAHKLHYGSDVPWMCFTHQVGRVLLAPIPEADKRAILGGNLAALLATRR</sequence>
<comment type="caution">
    <text evidence="3">The sequence shown here is derived from an EMBL/GenBank/DDBJ whole genome shotgun (WGS) entry which is preliminary data.</text>
</comment>
<dbReference type="SUPFAM" id="SSF51556">
    <property type="entry name" value="Metallo-dependent hydrolases"/>
    <property type="match status" value="1"/>
</dbReference>
<dbReference type="GO" id="GO:0016787">
    <property type="term" value="F:hydrolase activity"/>
    <property type="evidence" value="ECO:0007669"/>
    <property type="project" value="InterPro"/>
</dbReference>
<dbReference type="AlphaFoldDB" id="A0A1F6C3W6"/>
<dbReference type="InterPro" id="IPR032465">
    <property type="entry name" value="ACMSD"/>
</dbReference>
<dbReference type="Pfam" id="PF04909">
    <property type="entry name" value="Amidohydro_2"/>
    <property type="match status" value="1"/>
</dbReference>
<proteinExistence type="predicted"/>
<accession>A0A1F6C3W6</accession>
<dbReference type="InterPro" id="IPR006680">
    <property type="entry name" value="Amidohydro-rel"/>
</dbReference>
<reference evidence="3 4" key="1">
    <citation type="journal article" date="2016" name="Nat. Commun.">
        <title>Thousands of microbial genomes shed light on interconnected biogeochemical processes in an aquifer system.</title>
        <authorList>
            <person name="Anantharaman K."/>
            <person name="Brown C.T."/>
            <person name="Hug L.A."/>
            <person name="Sharon I."/>
            <person name="Castelle C.J."/>
            <person name="Probst A.J."/>
            <person name="Thomas B.C."/>
            <person name="Singh A."/>
            <person name="Wilkins M.J."/>
            <person name="Karaoz U."/>
            <person name="Brodie E.L."/>
            <person name="Williams K.H."/>
            <person name="Hubbard S.S."/>
            <person name="Banfield J.F."/>
        </authorList>
    </citation>
    <scope>NUCLEOTIDE SEQUENCE [LARGE SCALE GENOMIC DNA]</scope>
    <source>
        <strain evidence="4">RIFCSPLOWO2_12_FULL_64_10</strain>
    </source>
</reference>
<name>A0A1F6C3W6_HANXR</name>
<feature type="domain" description="Amidohydrolase-related" evidence="2">
    <location>
        <begin position="20"/>
        <end position="256"/>
    </location>
</feature>
<organism evidence="3 4">
    <name type="scientific">Handelsmanbacteria sp. (strain RIFCSPLOWO2_12_FULL_64_10)</name>
    <dbReference type="NCBI Taxonomy" id="1817868"/>
    <lineage>
        <taxon>Bacteria</taxon>
        <taxon>Candidatus Handelsmaniibacteriota</taxon>
    </lineage>
</organism>
<dbReference type="Gene3D" id="3.20.20.140">
    <property type="entry name" value="Metal-dependent hydrolases"/>
    <property type="match status" value="1"/>
</dbReference>
<evidence type="ECO:0000313" key="4">
    <source>
        <dbReference type="Proteomes" id="UP000178606"/>
    </source>
</evidence>
<keyword evidence="1" id="KW-0456">Lyase</keyword>
<dbReference type="GO" id="GO:0016831">
    <property type="term" value="F:carboxy-lyase activity"/>
    <property type="evidence" value="ECO:0007669"/>
    <property type="project" value="InterPro"/>
</dbReference>
<dbReference type="PANTHER" id="PTHR21240">
    <property type="entry name" value="2-AMINO-3-CARBOXYLMUCONATE-6-SEMIALDEHYDE DECARBOXYLASE"/>
    <property type="match status" value="1"/>
</dbReference>
<evidence type="ECO:0000259" key="2">
    <source>
        <dbReference type="Pfam" id="PF04909"/>
    </source>
</evidence>
<gene>
    <name evidence="3" type="ORF">A3F84_27560</name>
</gene>
<dbReference type="EMBL" id="MFKF01000424">
    <property type="protein sequence ID" value="OGG43865.1"/>
    <property type="molecule type" value="Genomic_DNA"/>
</dbReference>
<dbReference type="Proteomes" id="UP000178606">
    <property type="component" value="Unassembled WGS sequence"/>
</dbReference>